<dbReference type="Gene3D" id="2.60.40.10">
    <property type="entry name" value="Immunoglobulins"/>
    <property type="match status" value="1"/>
</dbReference>
<feature type="repeat" description="ANK" evidence="1">
    <location>
        <begin position="246"/>
        <end position="279"/>
    </location>
</feature>
<gene>
    <name evidence="3" type="ORF">PYX00_004142</name>
</gene>
<dbReference type="PROSITE" id="PS50297">
    <property type="entry name" value="ANK_REP_REGION"/>
    <property type="match status" value="3"/>
</dbReference>
<dbReference type="Gene3D" id="1.25.40.20">
    <property type="entry name" value="Ankyrin repeat-containing domain"/>
    <property type="match status" value="1"/>
</dbReference>
<feature type="compositionally biased region" description="Polar residues" evidence="2">
    <location>
        <begin position="7"/>
        <end position="17"/>
    </location>
</feature>
<evidence type="ECO:0000313" key="3">
    <source>
        <dbReference type="EMBL" id="KAL0276599.1"/>
    </source>
</evidence>
<evidence type="ECO:0000256" key="2">
    <source>
        <dbReference type="SAM" id="MobiDB-lite"/>
    </source>
</evidence>
<feature type="compositionally biased region" description="Acidic residues" evidence="2">
    <location>
        <begin position="31"/>
        <end position="41"/>
    </location>
</feature>
<dbReference type="PRINTS" id="PR01415">
    <property type="entry name" value="ANKYRIN"/>
</dbReference>
<dbReference type="SUPFAM" id="SSF48403">
    <property type="entry name" value="Ankyrin repeat"/>
    <property type="match status" value="1"/>
</dbReference>
<evidence type="ECO:0008006" key="4">
    <source>
        <dbReference type="Google" id="ProtNLM"/>
    </source>
</evidence>
<feature type="compositionally biased region" description="Acidic residues" evidence="2">
    <location>
        <begin position="338"/>
        <end position="347"/>
    </location>
</feature>
<reference evidence="3" key="1">
    <citation type="journal article" date="2024" name="Gigascience">
        <title>Chromosome-level genome of the poultry shaft louse Menopon gallinae provides insight into the host-switching and adaptive evolution of parasitic lice.</title>
        <authorList>
            <person name="Xu Y."/>
            <person name="Ma L."/>
            <person name="Liu S."/>
            <person name="Liang Y."/>
            <person name="Liu Q."/>
            <person name="He Z."/>
            <person name="Tian L."/>
            <person name="Duan Y."/>
            <person name="Cai W."/>
            <person name="Li H."/>
            <person name="Song F."/>
        </authorList>
    </citation>
    <scope>NUCLEOTIDE SEQUENCE</scope>
    <source>
        <strain evidence="3">Cailab_2023a</strain>
    </source>
</reference>
<dbReference type="InterPro" id="IPR002110">
    <property type="entry name" value="Ankyrin_rpt"/>
</dbReference>
<keyword evidence="1" id="KW-0040">ANK repeat</keyword>
<dbReference type="CDD" id="cd00063">
    <property type="entry name" value="FN3"/>
    <property type="match status" value="1"/>
</dbReference>
<proteinExistence type="predicted"/>
<dbReference type="PANTHER" id="PTHR24183:SF1">
    <property type="entry name" value="FIBRONECTIN TYPE 3 AND ANKYRIN REPEAT DOMAINS PROTEIN 1"/>
    <property type="match status" value="1"/>
</dbReference>
<feature type="repeat" description="ANK" evidence="1">
    <location>
        <begin position="180"/>
        <end position="212"/>
    </location>
</feature>
<feature type="repeat" description="ANK" evidence="1">
    <location>
        <begin position="146"/>
        <end position="178"/>
    </location>
</feature>
<dbReference type="AlphaFoldDB" id="A0AAW2I316"/>
<dbReference type="GO" id="GO:0042981">
    <property type="term" value="P:regulation of apoptotic process"/>
    <property type="evidence" value="ECO:0007669"/>
    <property type="project" value="TreeGrafter"/>
</dbReference>
<accession>A0AAW2I316</accession>
<dbReference type="InterPro" id="IPR013783">
    <property type="entry name" value="Ig-like_fold"/>
</dbReference>
<organism evidence="3">
    <name type="scientific">Menopon gallinae</name>
    <name type="common">poultry shaft louse</name>
    <dbReference type="NCBI Taxonomy" id="328185"/>
    <lineage>
        <taxon>Eukaryota</taxon>
        <taxon>Metazoa</taxon>
        <taxon>Ecdysozoa</taxon>
        <taxon>Arthropoda</taxon>
        <taxon>Hexapoda</taxon>
        <taxon>Insecta</taxon>
        <taxon>Pterygota</taxon>
        <taxon>Neoptera</taxon>
        <taxon>Paraneoptera</taxon>
        <taxon>Psocodea</taxon>
        <taxon>Troctomorpha</taxon>
        <taxon>Phthiraptera</taxon>
        <taxon>Amblycera</taxon>
        <taxon>Menoponidae</taxon>
        <taxon>Menopon</taxon>
    </lineage>
</organism>
<dbReference type="PROSITE" id="PS50088">
    <property type="entry name" value="ANK_REPEAT"/>
    <property type="match status" value="4"/>
</dbReference>
<dbReference type="SMART" id="SM00248">
    <property type="entry name" value="ANK"/>
    <property type="match status" value="5"/>
</dbReference>
<name>A0AAW2I316_9NEOP</name>
<dbReference type="InterPro" id="IPR036770">
    <property type="entry name" value="Ankyrin_rpt-contain_sf"/>
</dbReference>
<comment type="caution">
    <text evidence="3">The sequence shown here is derived from an EMBL/GenBank/DDBJ whole genome shotgun (WGS) entry which is preliminary data.</text>
</comment>
<dbReference type="InterPro" id="IPR003961">
    <property type="entry name" value="FN3_dom"/>
</dbReference>
<feature type="repeat" description="ANK" evidence="1">
    <location>
        <begin position="213"/>
        <end position="245"/>
    </location>
</feature>
<feature type="region of interest" description="Disordered" evidence="2">
    <location>
        <begin position="333"/>
        <end position="389"/>
    </location>
</feature>
<feature type="region of interest" description="Disordered" evidence="2">
    <location>
        <begin position="1"/>
        <end position="48"/>
    </location>
</feature>
<evidence type="ECO:0000256" key="1">
    <source>
        <dbReference type="PROSITE-ProRule" id="PRU00023"/>
    </source>
</evidence>
<dbReference type="Pfam" id="PF12796">
    <property type="entry name" value="Ank_2"/>
    <property type="match status" value="2"/>
</dbReference>
<sequence>MERTLRATASTRHSITVSWAPAGPSPKSPEEETAGSEEPGTEDGRDQGPVYVLQMYDRLFGWITVYSGFGTETEVKNLKPGDCFRFRLKTSSNGVETGWNETLVAATEDEAVPLGHLLRAVSSGNAATIKKITAQRPSLMDVPNKFSQTPLEVAIANGDVNTVALLLNCGADLAKPEIGSWRTPLMIAAFHGHLEIVKLLAGKRRSWEDRDRSGMTALHYAADNSHLEIVKFAVEDGAPVDARDVYGWSPLMRAVILKASREVIEYLLENGGDVSDTDGRGQTLLMQAVLSGRPDTVKLIASKTTDFSVRNAVGRTARDMAACSATEEIRNMASTLGGDDDQEEDSENTEKRRPTTRRRSGEDLLGAGTRRFPFPTRGCSGPPGSRDRF</sequence>
<dbReference type="PANTHER" id="PTHR24183">
    <property type="entry name" value="FIBRONECTIN TYPE 3 AND ANKYRIN REPEAT DOMAINS PROTEIN 1"/>
    <property type="match status" value="1"/>
</dbReference>
<dbReference type="GO" id="GO:0005634">
    <property type="term" value="C:nucleus"/>
    <property type="evidence" value="ECO:0007669"/>
    <property type="project" value="TreeGrafter"/>
</dbReference>
<dbReference type="EMBL" id="JARGDH010000002">
    <property type="protein sequence ID" value="KAL0276599.1"/>
    <property type="molecule type" value="Genomic_DNA"/>
</dbReference>
<protein>
    <recommendedName>
        <fullName evidence="4">Fibronectin type 3 and ankyrin repeat domains protein 1</fullName>
    </recommendedName>
</protein>